<proteinExistence type="predicted"/>
<keyword evidence="5" id="KW-0496">Mitochondrion</keyword>
<evidence type="ECO:0000256" key="1">
    <source>
        <dbReference type="ARBA" id="ARBA00004273"/>
    </source>
</evidence>
<dbReference type="PANTHER" id="PTHR28264:SF1">
    <property type="entry name" value="CYTOCHROME C OXIDASE SUBUNIT 6C"/>
    <property type="match status" value="1"/>
</dbReference>
<sequence length="80" mass="9079">MSSAIAPITGRYATRVKRDLAISLVLGFGAASAWWYGYHLPAFYKMKKYDELAKAENDAYNQKWMTAWKQQQAEAEANDA</sequence>
<evidence type="ECO:0000313" key="9">
    <source>
        <dbReference type="Proteomes" id="UP000274922"/>
    </source>
</evidence>
<accession>A0A4P9X1J8</accession>
<organism evidence="8 9">
    <name type="scientific">Caulochytrium protostelioides</name>
    <dbReference type="NCBI Taxonomy" id="1555241"/>
    <lineage>
        <taxon>Eukaryota</taxon>
        <taxon>Fungi</taxon>
        <taxon>Fungi incertae sedis</taxon>
        <taxon>Chytridiomycota</taxon>
        <taxon>Chytridiomycota incertae sedis</taxon>
        <taxon>Chytridiomycetes</taxon>
        <taxon>Caulochytriales</taxon>
        <taxon>Caulochytriaceae</taxon>
        <taxon>Caulochytrium</taxon>
    </lineage>
</organism>
<comment type="subcellular location">
    <subcellularLocation>
        <location evidence="1">Mitochondrion inner membrane</location>
    </subcellularLocation>
</comment>
<evidence type="ECO:0000256" key="2">
    <source>
        <dbReference type="ARBA" id="ARBA00022692"/>
    </source>
</evidence>
<evidence type="ECO:0000256" key="7">
    <source>
        <dbReference type="SAM" id="Phobius"/>
    </source>
</evidence>
<keyword evidence="6 7" id="KW-0472">Membrane</keyword>
<evidence type="ECO:0008006" key="10">
    <source>
        <dbReference type="Google" id="ProtNLM"/>
    </source>
</evidence>
<dbReference type="Proteomes" id="UP000274922">
    <property type="component" value="Unassembled WGS sequence"/>
</dbReference>
<keyword evidence="9" id="KW-1185">Reference proteome</keyword>
<dbReference type="GO" id="GO:0004129">
    <property type="term" value="F:cytochrome-c oxidase activity"/>
    <property type="evidence" value="ECO:0007669"/>
    <property type="project" value="TreeGrafter"/>
</dbReference>
<evidence type="ECO:0000256" key="5">
    <source>
        <dbReference type="ARBA" id="ARBA00023128"/>
    </source>
</evidence>
<feature type="transmembrane region" description="Helical" evidence="7">
    <location>
        <begin position="20"/>
        <end position="38"/>
    </location>
</feature>
<dbReference type="PANTHER" id="PTHR28264">
    <property type="entry name" value="CYTOCHROME C OXIDASE SUBUNIT 7A"/>
    <property type="match status" value="1"/>
</dbReference>
<dbReference type="EMBL" id="ML014369">
    <property type="protein sequence ID" value="RKO98748.1"/>
    <property type="molecule type" value="Genomic_DNA"/>
</dbReference>
<gene>
    <name evidence="8" type="ORF">CXG81DRAFT_15494</name>
</gene>
<name>A0A4P9X1J8_9FUNG</name>
<dbReference type="OrthoDB" id="2317211at2759"/>
<reference evidence="9" key="1">
    <citation type="journal article" date="2018" name="Nat. Microbiol.">
        <title>Leveraging single-cell genomics to expand the fungal tree of life.</title>
        <authorList>
            <person name="Ahrendt S.R."/>
            <person name="Quandt C.A."/>
            <person name="Ciobanu D."/>
            <person name="Clum A."/>
            <person name="Salamov A."/>
            <person name="Andreopoulos B."/>
            <person name="Cheng J.F."/>
            <person name="Woyke T."/>
            <person name="Pelin A."/>
            <person name="Henrissat B."/>
            <person name="Reynolds N.K."/>
            <person name="Benny G.L."/>
            <person name="Smith M.E."/>
            <person name="James T.Y."/>
            <person name="Grigoriev I.V."/>
        </authorList>
    </citation>
    <scope>NUCLEOTIDE SEQUENCE [LARGE SCALE GENOMIC DNA]</scope>
    <source>
        <strain evidence="9">ATCC 52028</strain>
    </source>
</reference>
<dbReference type="GO" id="GO:0006123">
    <property type="term" value="P:mitochondrial electron transport, cytochrome c to oxygen"/>
    <property type="evidence" value="ECO:0007669"/>
    <property type="project" value="TreeGrafter"/>
</dbReference>
<evidence type="ECO:0000256" key="6">
    <source>
        <dbReference type="ARBA" id="ARBA00023136"/>
    </source>
</evidence>
<dbReference type="CDD" id="cd22888">
    <property type="entry name" value="CcO_VIIa_fungal"/>
    <property type="match status" value="1"/>
</dbReference>
<dbReference type="AlphaFoldDB" id="A0A4P9X1J8"/>
<evidence type="ECO:0000313" key="8">
    <source>
        <dbReference type="EMBL" id="RKO98748.1"/>
    </source>
</evidence>
<dbReference type="GO" id="GO:0005743">
    <property type="term" value="C:mitochondrial inner membrane"/>
    <property type="evidence" value="ECO:0007669"/>
    <property type="project" value="UniProtKB-SubCell"/>
</dbReference>
<keyword evidence="2 7" id="KW-0812">Transmembrane</keyword>
<protein>
    <recommendedName>
        <fullName evidence="10">Cytochrome c oxidase polypeptide VIIA</fullName>
    </recommendedName>
</protein>
<keyword evidence="3" id="KW-0999">Mitochondrion inner membrane</keyword>
<evidence type="ECO:0000256" key="4">
    <source>
        <dbReference type="ARBA" id="ARBA00022989"/>
    </source>
</evidence>
<evidence type="ECO:0000256" key="3">
    <source>
        <dbReference type="ARBA" id="ARBA00022792"/>
    </source>
</evidence>
<keyword evidence="4 7" id="KW-1133">Transmembrane helix</keyword>